<dbReference type="PANTHER" id="PTHR33332">
    <property type="entry name" value="REVERSE TRANSCRIPTASE DOMAIN-CONTAINING PROTEIN"/>
    <property type="match status" value="1"/>
</dbReference>
<dbReference type="InParanoid" id="A0A1X7TSZ9"/>
<accession>A0A1X7TSZ9</accession>
<reference evidence="1" key="1">
    <citation type="submission" date="2017-05" db="UniProtKB">
        <authorList>
            <consortium name="EnsemblMetazoa"/>
        </authorList>
    </citation>
    <scope>IDENTIFICATION</scope>
</reference>
<evidence type="ECO:0000313" key="1">
    <source>
        <dbReference type="EnsemblMetazoa" id="Aqu2.1.17992_001"/>
    </source>
</evidence>
<organism evidence="1">
    <name type="scientific">Amphimedon queenslandica</name>
    <name type="common">Sponge</name>
    <dbReference type="NCBI Taxonomy" id="400682"/>
    <lineage>
        <taxon>Eukaryota</taxon>
        <taxon>Metazoa</taxon>
        <taxon>Porifera</taxon>
        <taxon>Demospongiae</taxon>
        <taxon>Heteroscleromorpha</taxon>
        <taxon>Haplosclerida</taxon>
        <taxon>Niphatidae</taxon>
        <taxon>Amphimedon</taxon>
    </lineage>
</organism>
<dbReference type="OMA" id="MIVFTHR"/>
<name>A0A1X7TSZ9_AMPQE</name>
<protein>
    <recommendedName>
        <fullName evidence="2">Reverse transcriptase domain-containing protein</fullName>
    </recommendedName>
</protein>
<sequence>MLPFADNSKLQSVICSPSDPLSLQSDIDPLVSWTHSNSLLINPRKCAVMRFFFNECSSPVYCVDGDQISVPLCHHDLGIIVCDLSWASHYDSICSKANSSLYLIHRTFSTSLKCAVKKQLYLSMVRSKLCYASQLWRRQLKKHILLLERVQRRASKYVLGDYTSSYRDRLIQLSLFPLLYWLKLLDIMYLVKSLKFPSDNMSILEFISFNDSATRSSASHKLKHNFCRTSRSHNSYFNRIVRLWNKLPKIDLTESLATIKTKLHVCIISLESFSREL</sequence>
<evidence type="ECO:0008006" key="2">
    <source>
        <dbReference type="Google" id="ProtNLM"/>
    </source>
</evidence>
<dbReference type="EnsemblMetazoa" id="Aqu2.1.17992_001">
    <property type="protein sequence ID" value="Aqu2.1.17992_001"/>
    <property type="gene ID" value="Aqu2.1.17992"/>
</dbReference>
<proteinExistence type="predicted"/>
<dbReference type="AlphaFoldDB" id="A0A1X7TSZ9"/>
<dbReference type="OrthoDB" id="6538161at2759"/>